<evidence type="ECO:0000313" key="3">
    <source>
        <dbReference type="Proteomes" id="UP001300012"/>
    </source>
</evidence>
<dbReference type="RefSeq" id="WP_258217966.1">
    <property type="nucleotide sequence ID" value="NZ_JANQBD010000043.1"/>
</dbReference>
<accession>A0ABT1YTG1</accession>
<dbReference type="Gene3D" id="1.20.120.520">
    <property type="entry name" value="nmb1532 protein domain like"/>
    <property type="match status" value="1"/>
</dbReference>
<reference evidence="2 3" key="1">
    <citation type="submission" date="2022-08" db="EMBL/GenBank/DDBJ databases">
        <title>Paenibacillus endoradicis sp. nov., Paenibacillus radicibacter sp. nov and Paenibacillus pararadicis sp. nov., three cold-adapted plant growth-promoting bacteria isolated from root of Larix gmelinii in Great Khingan.</title>
        <authorList>
            <person name="Xue H."/>
        </authorList>
    </citation>
    <scope>NUCLEOTIDE SEQUENCE [LARGE SCALE GENOMIC DNA]</scope>
    <source>
        <strain evidence="2 3">N5-1-1-5</strain>
    </source>
</reference>
<evidence type="ECO:0000259" key="1">
    <source>
        <dbReference type="Pfam" id="PF01814"/>
    </source>
</evidence>
<proteinExistence type="predicted"/>
<dbReference type="Pfam" id="PF01814">
    <property type="entry name" value="Hemerythrin"/>
    <property type="match status" value="1"/>
</dbReference>
<organism evidence="2 3">
    <name type="scientific">Paenibacillus radicis</name>
    <name type="common">ex Xue et al. 2023</name>
    <dbReference type="NCBI Taxonomy" id="2972489"/>
    <lineage>
        <taxon>Bacteria</taxon>
        <taxon>Bacillati</taxon>
        <taxon>Bacillota</taxon>
        <taxon>Bacilli</taxon>
        <taxon>Bacillales</taxon>
        <taxon>Paenibacillaceae</taxon>
        <taxon>Paenibacillus</taxon>
    </lineage>
</organism>
<feature type="domain" description="Hemerythrin-like" evidence="1">
    <location>
        <begin position="19"/>
        <end position="161"/>
    </location>
</feature>
<comment type="caution">
    <text evidence="2">The sequence shown here is derived from an EMBL/GenBank/DDBJ whole genome shotgun (WGS) entry which is preliminary data.</text>
</comment>
<keyword evidence="3" id="KW-1185">Reference proteome</keyword>
<dbReference type="EMBL" id="JANQBD010000043">
    <property type="protein sequence ID" value="MCR8636468.1"/>
    <property type="molecule type" value="Genomic_DNA"/>
</dbReference>
<protein>
    <submittedName>
        <fullName evidence="2">Hemerythrin domain-containing protein</fullName>
    </submittedName>
</protein>
<dbReference type="Proteomes" id="UP001300012">
    <property type="component" value="Unassembled WGS sequence"/>
</dbReference>
<evidence type="ECO:0000313" key="2">
    <source>
        <dbReference type="EMBL" id="MCR8636468.1"/>
    </source>
</evidence>
<name>A0ABT1YTG1_9BACL</name>
<gene>
    <name evidence="2" type="ORF">NV381_35355</name>
</gene>
<dbReference type="InterPro" id="IPR012312">
    <property type="entry name" value="Hemerythrin-like"/>
</dbReference>
<sequence>MNEMKLKQADPTDLTFAFERLKNEHICLYETIYQLENRAKRLNKVEKPIEYVSKLEVLRDQALSLIAELAKHSEWEDNELFPLLIEYFQLPGHPHTTTSLWMLEHEHELANLFFRYFLEEADSCLAQQKRAPGSRLTDQLLQACRLVKEHLQTEEDTVLPLEVELYVGTDASI</sequence>